<dbReference type="GeneID" id="36347957"/>
<organism evidence="1 2">
    <name type="scientific">Trichoderma gamsii</name>
    <dbReference type="NCBI Taxonomy" id="398673"/>
    <lineage>
        <taxon>Eukaryota</taxon>
        <taxon>Fungi</taxon>
        <taxon>Dikarya</taxon>
        <taxon>Ascomycota</taxon>
        <taxon>Pezizomycotina</taxon>
        <taxon>Sordariomycetes</taxon>
        <taxon>Hypocreomycetidae</taxon>
        <taxon>Hypocreales</taxon>
        <taxon>Hypocreaceae</taxon>
        <taxon>Trichoderma</taxon>
    </lineage>
</organism>
<reference evidence="1 2" key="1">
    <citation type="journal article" date="2016" name="Genome Announc.">
        <title>Draft Whole-Genome Sequence of Trichoderma gamsii T6085, a Promising Biocontrol Agent of Fusarium Head Blight on Wheat.</title>
        <authorList>
            <person name="Baroncelli R."/>
            <person name="Zapparata A."/>
            <person name="Piaggeschi G."/>
            <person name="Sarrocco S."/>
            <person name="Vannacci G."/>
        </authorList>
    </citation>
    <scope>NUCLEOTIDE SEQUENCE [LARGE SCALE GENOMIC DNA]</scope>
    <source>
        <strain evidence="1 2">T6085</strain>
    </source>
</reference>
<dbReference type="RefSeq" id="XP_024404333.1">
    <property type="nucleotide sequence ID" value="XM_024550915.1"/>
</dbReference>
<accession>A0A2P4Z7D6</accession>
<keyword evidence="2" id="KW-1185">Reference proteome</keyword>
<name>A0A2P4Z7D6_9HYPO</name>
<protein>
    <submittedName>
        <fullName evidence="1">Uncharacterized protein</fullName>
    </submittedName>
</protein>
<evidence type="ECO:0000313" key="1">
    <source>
        <dbReference type="EMBL" id="PON20197.1"/>
    </source>
</evidence>
<proteinExistence type="predicted"/>
<gene>
    <name evidence="1" type="ORF">TGAM01_v210918</name>
</gene>
<dbReference type="EMBL" id="JPDN02000078">
    <property type="protein sequence ID" value="PON20197.1"/>
    <property type="molecule type" value="Genomic_DNA"/>
</dbReference>
<dbReference type="AlphaFoldDB" id="A0A2P4Z7D6"/>
<comment type="caution">
    <text evidence="1">The sequence shown here is derived from an EMBL/GenBank/DDBJ whole genome shotgun (WGS) entry which is preliminary data.</text>
</comment>
<dbReference type="Proteomes" id="UP000054821">
    <property type="component" value="Unassembled WGS sequence"/>
</dbReference>
<sequence>MLSSLTDPGAPHQTGCLCRYGYREASRCCRHYGMEPPVHGDTWR</sequence>
<evidence type="ECO:0000313" key="2">
    <source>
        <dbReference type="Proteomes" id="UP000054821"/>
    </source>
</evidence>